<dbReference type="PROSITE" id="PS51194">
    <property type="entry name" value="HELICASE_CTER"/>
    <property type="match status" value="1"/>
</dbReference>
<sequence length="860" mass="101209">MSKLEMIHPAAIQQTKQKIVQDIDRFLEEHENVPSYQDYIDERKVYVEQIWRNVWLNKASNDVPKKEKKAFLKEKGYVTEGVDKKIINKLFRDEIRDYKPFDAVGWVEKRYSGDEADWETQYRRARKGYFKRQQEAKQAEERIALHLKLQEYFNGYVNKNFSLLYLYVRHFVSRQIKADFQDKTRYEYIDPNRLEERLLELGNFNRNDYSLVAEFFEELTGGVQTTFDWGKRHFEYETYYDLYERKVIEYIFGSMPDLLMEGIPGDLNDIYLDTAGEHLTKQHFSDAFDQNIIDVAIELFQELQDEYLDDLLSLAIIPFDPAVHKEIFEKDVADRDRRKAEEQAEIERKMAEEARIIEDIFGRAYTPSLGMDVRYVLHIGETNTGKTHHALQKMKEADSGLYLAPLRLLALEVYDRLNGDNVPCTLKTGEEEKIVTGAKHISSTVEMFHEKDFYEVVVIDEAQMIADKDRGFSWYKAIMKANAREVHIIGSRNSKMMLLDLLEGAEIELKEYSRDIPLEVEHREFSLKYTKKGDALICFSRKQVLETASKLKRSGHTVSMIYGSMPPETRKRQIELFNQGQTTVVVATDAIGMGLNLPIRRIVFLETEKFDGTRRRRLTSQEVKQIAGRAGRKGIYDIGKVAFAKDIKIMSRLLEQQDESIQTFAIAPTSAVFERFQRHYRHLGTFFELWEKFIPPKGTKKASLSEERELYELIRDSDIEARFSMMDLYGFLHLPFSSKEPALIRQWLETIMAIADGRELPEPVIKRKNLEDFELSYKAIGLHLLFLYRLGKKTEAIYWERAREEISLEVHHHLRDEVENYRKKCKRCGKPLPDRSEFPICDSCYQAKYRKANRRHERWA</sequence>
<dbReference type="Pfam" id="PF22527">
    <property type="entry name" value="DEXQc_Suv3"/>
    <property type="match status" value="1"/>
</dbReference>
<dbReference type="SUPFAM" id="SSF52540">
    <property type="entry name" value="P-loop containing nucleoside triphosphate hydrolases"/>
    <property type="match status" value="1"/>
</dbReference>
<protein>
    <submittedName>
        <fullName evidence="7">ATP-dependent RNA helicase SUPV3L1/SUV3</fullName>
    </submittedName>
</protein>
<dbReference type="GO" id="GO:0016787">
    <property type="term" value="F:hydrolase activity"/>
    <property type="evidence" value="ECO:0007669"/>
    <property type="project" value="UniProtKB-KW"/>
</dbReference>
<feature type="domain" description="Helicase ATP-binding" evidence="5">
    <location>
        <begin position="367"/>
        <end position="490"/>
    </location>
</feature>
<keyword evidence="3 7" id="KW-0347">Helicase</keyword>
<keyword evidence="8" id="KW-1185">Reference proteome</keyword>
<dbReference type="Proteomes" id="UP000295689">
    <property type="component" value="Unassembled WGS sequence"/>
</dbReference>
<dbReference type="InterPro" id="IPR050699">
    <property type="entry name" value="RNA-DNA_Helicase"/>
</dbReference>
<dbReference type="SMART" id="SM00490">
    <property type="entry name" value="HELICc"/>
    <property type="match status" value="1"/>
</dbReference>
<evidence type="ECO:0000313" key="8">
    <source>
        <dbReference type="Proteomes" id="UP000295689"/>
    </source>
</evidence>
<feature type="domain" description="Helicase C-terminal" evidence="6">
    <location>
        <begin position="521"/>
        <end position="672"/>
    </location>
</feature>
<dbReference type="Pfam" id="PF00271">
    <property type="entry name" value="Helicase_C"/>
    <property type="match status" value="1"/>
</dbReference>
<dbReference type="GO" id="GO:0005524">
    <property type="term" value="F:ATP binding"/>
    <property type="evidence" value="ECO:0007669"/>
    <property type="project" value="UniProtKB-KW"/>
</dbReference>
<keyword evidence="1" id="KW-0547">Nucleotide-binding</keyword>
<proteinExistence type="predicted"/>
<dbReference type="RefSeq" id="WP_132001739.1">
    <property type="nucleotide sequence ID" value="NZ_JABUHM010000001.1"/>
</dbReference>
<gene>
    <name evidence="7" type="ORF">EV146_102120</name>
</gene>
<organism evidence="7 8">
    <name type="scientific">Mesobacillus foraminis</name>
    <dbReference type="NCBI Taxonomy" id="279826"/>
    <lineage>
        <taxon>Bacteria</taxon>
        <taxon>Bacillati</taxon>
        <taxon>Bacillota</taxon>
        <taxon>Bacilli</taxon>
        <taxon>Bacillales</taxon>
        <taxon>Bacillaceae</taxon>
        <taxon>Mesobacillus</taxon>
    </lineage>
</organism>
<dbReference type="GO" id="GO:0004386">
    <property type="term" value="F:helicase activity"/>
    <property type="evidence" value="ECO:0007669"/>
    <property type="project" value="UniProtKB-KW"/>
</dbReference>
<accession>A0A4R2BKJ0</accession>
<comment type="caution">
    <text evidence="7">The sequence shown here is derived from an EMBL/GenBank/DDBJ whole genome shotgun (WGS) entry which is preliminary data.</text>
</comment>
<dbReference type="InterPro" id="IPR001650">
    <property type="entry name" value="Helicase_C-like"/>
</dbReference>
<dbReference type="EMBL" id="SLVV01000002">
    <property type="protein sequence ID" value="TCN27175.1"/>
    <property type="molecule type" value="Genomic_DNA"/>
</dbReference>
<evidence type="ECO:0000259" key="5">
    <source>
        <dbReference type="PROSITE" id="PS51192"/>
    </source>
</evidence>
<dbReference type="PROSITE" id="PS51192">
    <property type="entry name" value="HELICASE_ATP_BIND_1"/>
    <property type="match status" value="1"/>
</dbReference>
<evidence type="ECO:0000259" key="6">
    <source>
        <dbReference type="PROSITE" id="PS51194"/>
    </source>
</evidence>
<keyword evidence="4" id="KW-0067">ATP-binding</keyword>
<dbReference type="PANTHER" id="PTHR12131:SF1">
    <property type="entry name" value="ATP-DEPENDENT RNA HELICASE SUPV3L1, MITOCHONDRIAL-RELATED"/>
    <property type="match status" value="1"/>
</dbReference>
<dbReference type="InterPro" id="IPR014001">
    <property type="entry name" value="Helicase_ATP-bd"/>
</dbReference>
<dbReference type="Gene3D" id="3.40.50.300">
    <property type="entry name" value="P-loop containing nucleotide triphosphate hydrolases"/>
    <property type="match status" value="2"/>
</dbReference>
<evidence type="ECO:0000256" key="4">
    <source>
        <dbReference type="ARBA" id="ARBA00022840"/>
    </source>
</evidence>
<evidence type="ECO:0000313" key="7">
    <source>
        <dbReference type="EMBL" id="TCN27175.1"/>
    </source>
</evidence>
<keyword evidence="2" id="KW-0378">Hydrolase</keyword>
<reference evidence="7 8" key="1">
    <citation type="journal article" date="2015" name="Stand. Genomic Sci.">
        <title>Genomic Encyclopedia of Bacterial and Archaeal Type Strains, Phase III: the genomes of soil and plant-associated and newly described type strains.</title>
        <authorList>
            <person name="Whitman W.B."/>
            <person name="Woyke T."/>
            <person name="Klenk H.P."/>
            <person name="Zhou Y."/>
            <person name="Lilburn T.G."/>
            <person name="Beck B.J."/>
            <person name="De Vos P."/>
            <person name="Vandamme P."/>
            <person name="Eisen J.A."/>
            <person name="Garrity G."/>
            <person name="Hugenholtz P."/>
            <person name="Kyrpides N.C."/>
        </authorList>
    </citation>
    <scope>NUCLEOTIDE SEQUENCE [LARGE SCALE GENOMIC DNA]</scope>
    <source>
        <strain evidence="7 8">CV53</strain>
    </source>
</reference>
<evidence type="ECO:0000256" key="3">
    <source>
        <dbReference type="ARBA" id="ARBA00022806"/>
    </source>
</evidence>
<dbReference type="InterPro" id="IPR027417">
    <property type="entry name" value="P-loop_NTPase"/>
</dbReference>
<dbReference type="SMART" id="SM00487">
    <property type="entry name" value="DEXDc"/>
    <property type="match status" value="1"/>
</dbReference>
<dbReference type="PANTHER" id="PTHR12131">
    <property type="entry name" value="ATP-DEPENDENT RNA AND DNA HELICASE"/>
    <property type="match status" value="1"/>
</dbReference>
<dbReference type="Gene3D" id="1.20.272.40">
    <property type="match status" value="1"/>
</dbReference>
<dbReference type="AlphaFoldDB" id="A0A4R2BKJ0"/>
<name>A0A4R2BKJ0_9BACI</name>
<evidence type="ECO:0000256" key="2">
    <source>
        <dbReference type="ARBA" id="ARBA00022801"/>
    </source>
</evidence>
<dbReference type="InterPro" id="IPR055206">
    <property type="entry name" value="DEXQc_SUV3"/>
</dbReference>
<evidence type="ECO:0000256" key="1">
    <source>
        <dbReference type="ARBA" id="ARBA00022741"/>
    </source>
</evidence>